<name>A0A916K6D7_9BACL</name>
<evidence type="ECO:0000313" key="8">
    <source>
        <dbReference type="EMBL" id="CAG7633873.1"/>
    </source>
</evidence>
<accession>A0A916K6D7</accession>
<evidence type="ECO:0000256" key="5">
    <source>
        <dbReference type="ARBA" id="ARBA00093765"/>
    </source>
</evidence>
<dbReference type="InterPro" id="IPR008622">
    <property type="entry name" value="FliT"/>
</dbReference>
<keyword evidence="9" id="KW-1185">Reference proteome</keyword>
<gene>
    <name evidence="8" type="ORF">PAESOLCIP111_03509</name>
</gene>
<evidence type="ECO:0000256" key="7">
    <source>
        <dbReference type="ARBA" id="ARBA00093797"/>
    </source>
</evidence>
<dbReference type="Pfam" id="PF05400">
    <property type="entry name" value="FliT"/>
    <property type="match status" value="1"/>
</dbReference>
<evidence type="ECO:0000313" key="9">
    <source>
        <dbReference type="Proteomes" id="UP000693672"/>
    </source>
</evidence>
<organism evidence="8 9">
    <name type="scientific">Paenibacillus solanacearum</name>
    <dbReference type="NCBI Taxonomy" id="2048548"/>
    <lineage>
        <taxon>Bacteria</taxon>
        <taxon>Bacillati</taxon>
        <taxon>Bacillota</taxon>
        <taxon>Bacilli</taxon>
        <taxon>Bacillales</taxon>
        <taxon>Paenibacillaceae</taxon>
        <taxon>Paenibacillus</taxon>
    </lineage>
</organism>
<evidence type="ECO:0000256" key="2">
    <source>
        <dbReference type="ARBA" id="ARBA00022490"/>
    </source>
</evidence>
<protein>
    <recommendedName>
        <fullName evidence="7">Flagellar protein FliT</fullName>
    </recommendedName>
</protein>
<evidence type="ECO:0000256" key="1">
    <source>
        <dbReference type="ARBA" id="ARBA00004514"/>
    </source>
</evidence>
<evidence type="ECO:0000256" key="3">
    <source>
        <dbReference type="ARBA" id="ARBA00022795"/>
    </source>
</evidence>
<comment type="caution">
    <text evidence="8">The sequence shown here is derived from an EMBL/GenBank/DDBJ whole genome shotgun (WGS) entry which is preliminary data.</text>
</comment>
<sequence length="126" mass="14998">MKRPSNPPNRARRSMDKWIVELEQLTNQMIARLEIADFEELESFVVKREEIIDNMKQQGLSELERQNYGRRVSNLLLTDQLILSTMNNLKDEARQHLLKVQRGRTQKSAYEAEYVTTDSMFFDYKK</sequence>
<reference evidence="8" key="1">
    <citation type="submission" date="2021-06" db="EMBL/GenBank/DDBJ databases">
        <authorList>
            <person name="Criscuolo A."/>
        </authorList>
    </citation>
    <scope>NUCLEOTIDE SEQUENCE</scope>
    <source>
        <strain evidence="8">CIP111600</strain>
    </source>
</reference>
<dbReference type="Proteomes" id="UP000693672">
    <property type="component" value="Unassembled WGS sequence"/>
</dbReference>
<keyword evidence="3" id="KW-1005">Bacterial flagellum biogenesis</keyword>
<dbReference type="EMBL" id="CAJVAS010000015">
    <property type="protein sequence ID" value="CAG7633873.1"/>
    <property type="molecule type" value="Genomic_DNA"/>
</dbReference>
<keyword evidence="4" id="KW-0143">Chaperone</keyword>
<comment type="similarity">
    <text evidence="6">Belongs to the bacillales FliT family.</text>
</comment>
<keyword evidence="2" id="KW-0963">Cytoplasm</keyword>
<comment type="function">
    <text evidence="5">May act as an export chaperone for the filament capping protein FliD.</text>
</comment>
<evidence type="ECO:0000256" key="4">
    <source>
        <dbReference type="ARBA" id="ARBA00023186"/>
    </source>
</evidence>
<evidence type="ECO:0000256" key="6">
    <source>
        <dbReference type="ARBA" id="ARBA00093785"/>
    </source>
</evidence>
<comment type="subcellular location">
    <subcellularLocation>
        <location evidence="1">Cytoplasm</location>
        <location evidence="1">Cytosol</location>
    </subcellularLocation>
</comment>
<dbReference type="AlphaFoldDB" id="A0A916K6D7"/>
<proteinExistence type="inferred from homology"/>